<keyword evidence="10" id="KW-1185">Reference proteome</keyword>
<feature type="transmembrane region" description="Helical" evidence="8">
    <location>
        <begin position="217"/>
        <end position="235"/>
    </location>
</feature>
<evidence type="ECO:0000256" key="3">
    <source>
        <dbReference type="ARBA" id="ARBA00022679"/>
    </source>
</evidence>
<sequence length="376" mass="40614">MLNLALGCLTSFCLTLWIVKHTSRAGSRWLDTDLTGVQKMHAVPVPRVGGVAIMGGTGITFVVGGVFDGNPLGDALLLFGCAAIPFVAGCVEDVTKRVSPRIRLLAAMAGAICAVYGLNAVLGRVDLPIVDRGLALLPVAIGLTVLTVSGLTNAINLIDGMNGLASVSAILIFGSIGYVAHQVGDWLIMSVALTMIGTILGFAVWNYPGAAIFLGDGGAYFIGFLMAELLVLLIARHPNVSAWYAAVVAIYPLFETIFSIYRRKFVRGRPVSEPDGVHLHTLIYRRIALRGADYRDLRQRSRRNARTSPYLWALCAVGVVPASFFWNQPVVLFATDIVFVGAYVWFYACIVRFKTPRFLLGHSSITPPATSQETRR</sequence>
<feature type="transmembrane region" description="Helical" evidence="8">
    <location>
        <begin position="162"/>
        <end position="180"/>
    </location>
</feature>
<dbReference type="GO" id="GO:0016780">
    <property type="term" value="F:phosphotransferase activity, for other substituted phosphate groups"/>
    <property type="evidence" value="ECO:0007669"/>
    <property type="project" value="InterPro"/>
</dbReference>
<dbReference type="GO" id="GO:0046872">
    <property type="term" value="F:metal ion binding"/>
    <property type="evidence" value="ECO:0007669"/>
    <property type="project" value="UniProtKB-KW"/>
</dbReference>
<feature type="transmembrane region" description="Helical" evidence="8">
    <location>
        <begin position="332"/>
        <end position="353"/>
    </location>
</feature>
<dbReference type="OrthoDB" id="9783652at2"/>
<evidence type="ECO:0000313" key="9">
    <source>
        <dbReference type="EMBL" id="SAL31656.1"/>
    </source>
</evidence>
<evidence type="ECO:0000256" key="4">
    <source>
        <dbReference type="ARBA" id="ARBA00022692"/>
    </source>
</evidence>
<feature type="binding site" evidence="7">
    <location>
        <position position="156"/>
    </location>
    <ligand>
        <name>Mg(2+)</name>
        <dbReference type="ChEBI" id="CHEBI:18420"/>
    </ligand>
</feature>
<dbReference type="CDD" id="cd06912">
    <property type="entry name" value="GT_MraY_like"/>
    <property type="match status" value="1"/>
</dbReference>
<dbReference type="GO" id="GO:0044038">
    <property type="term" value="P:cell wall macromolecule biosynthetic process"/>
    <property type="evidence" value="ECO:0007669"/>
    <property type="project" value="TreeGrafter"/>
</dbReference>
<keyword evidence="7" id="KW-0479">Metal-binding</keyword>
<comment type="cofactor">
    <cofactor evidence="7">
        <name>Mg(2+)</name>
        <dbReference type="ChEBI" id="CHEBI:18420"/>
    </cofactor>
</comment>
<dbReference type="PANTHER" id="PTHR22926:SF3">
    <property type="entry name" value="UNDECAPRENYL-PHOSPHATE ALPHA-N-ACETYLGLUCOSAMINYL 1-PHOSPHATE TRANSFERASE"/>
    <property type="match status" value="1"/>
</dbReference>
<dbReference type="AlphaFoldDB" id="A0A658QXS0"/>
<dbReference type="RefSeq" id="WP_040052612.1">
    <property type="nucleotide sequence ID" value="NZ_FCNV02000004.1"/>
</dbReference>
<dbReference type="Pfam" id="PF00953">
    <property type="entry name" value="Glycos_transf_4"/>
    <property type="match status" value="1"/>
</dbReference>
<keyword evidence="4 8" id="KW-0812">Transmembrane</keyword>
<protein>
    <submittedName>
        <fullName evidence="9">Glycosyl transferase family protein</fullName>
    </submittedName>
</protein>
<keyword evidence="3 9" id="KW-0808">Transferase</keyword>
<feature type="binding site" evidence="7">
    <location>
        <position position="216"/>
    </location>
    <ligand>
        <name>Mg(2+)</name>
        <dbReference type="ChEBI" id="CHEBI:18420"/>
    </ligand>
</feature>
<dbReference type="EMBL" id="FCNV02000004">
    <property type="protein sequence ID" value="SAL31656.1"/>
    <property type="molecule type" value="Genomic_DNA"/>
</dbReference>
<gene>
    <name evidence="9" type="ORF">AWB72_02804</name>
</gene>
<dbReference type="GO" id="GO:0005886">
    <property type="term" value="C:plasma membrane"/>
    <property type="evidence" value="ECO:0007669"/>
    <property type="project" value="UniProtKB-SubCell"/>
</dbReference>
<feature type="transmembrane region" description="Helical" evidence="8">
    <location>
        <begin position="241"/>
        <end position="261"/>
    </location>
</feature>
<organism evidence="9 10">
    <name type="scientific">Caballeronia concitans</name>
    <dbReference type="NCBI Taxonomy" id="1777133"/>
    <lineage>
        <taxon>Bacteria</taxon>
        <taxon>Pseudomonadati</taxon>
        <taxon>Pseudomonadota</taxon>
        <taxon>Betaproteobacteria</taxon>
        <taxon>Burkholderiales</taxon>
        <taxon>Burkholderiaceae</taxon>
        <taxon>Caballeronia</taxon>
    </lineage>
</organism>
<keyword evidence="7" id="KW-0460">Magnesium</keyword>
<keyword evidence="2" id="KW-1003">Cell membrane</keyword>
<feature type="transmembrane region" description="Helical" evidence="8">
    <location>
        <begin position="309"/>
        <end position="326"/>
    </location>
</feature>
<reference evidence="9 10" key="1">
    <citation type="submission" date="2016-01" db="EMBL/GenBank/DDBJ databases">
        <authorList>
            <person name="Peeters C."/>
        </authorList>
    </citation>
    <scope>NUCLEOTIDE SEQUENCE [LARGE SCALE GENOMIC DNA]</scope>
    <source>
        <strain evidence="9">LMG 29315</strain>
    </source>
</reference>
<evidence type="ECO:0000256" key="7">
    <source>
        <dbReference type="PIRSR" id="PIRSR600715-1"/>
    </source>
</evidence>
<evidence type="ECO:0000256" key="2">
    <source>
        <dbReference type="ARBA" id="ARBA00022475"/>
    </source>
</evidence>
<feature type="transmembrane region" description="Helical" evidence="8">
    <location>
        <begin position="75"/>
        <end position="92"/>
    </location>
</feature>
<dbReference type="GO" id="GO:0009103">
    <property type="term" value="P:lipopolysaccharide biosynthetic process"/>
    <property type="evidence" value="ECO:0007669"/>
    <property type="project" value="TreeGrafter"/>
</dbReference>
<evidence type="ECO:0000313" key="10">
    <source>
        <dbReference type="Proteomes" id="UP000198263"/>
    </source>
</evidence>
<evidence type="ECO:0000256" key="6">
    <source>
        <dbReference type="ARBA" id="ARBA00023136"/>
    </source>
</evidence>
<comment type="caution">
    <text evidence="9">The sequence shown here is derived from an EMBL/GenBank/DDBJ whole genome shotgun (WGS) entry which is preliminary data.</text>
</comment>
<evidence type="ECO:0000256" key="8">
    <source>
        <dbReference type="SAM" id="Phobius"/>
    </source>
</evidence>
<accession>A0A658QXS0</accession>
<dbReference type="InterPro" id="IPR000715">
    <property type="entry name" value="Glycosyl_transferase_4"/>
</dbReference>
<proteinExistence type="predicted"/>
<dbReference type="PANTHER" id="PTHR22926">
    <property type="entry name" value="PHOSPHO-N-ACETYLMURAMOYL-PENTAPEPTIDE-TRANSFERASE"/>
    <property type="match status" value="1"/>
</dbReference>
<feature type="transmembrane region" description="Helical" evidence="8">
    <location>
        <begin position="104"/>
        <end position="122"/>
    </location>
</feature>
<evidence type="ECO:0000256" key="5">
    <source>
        <dbReference type="ARBA" id="ARBA00022989"/>
    </source>
</evidence>
<feature type="transmembrane region" description="Helical" evidence="8">
    <location>
        <begin position="134"/>
        <end position="155"/>
    </location>
</feature>
<comment type="subcellular location">
    <subcellularLocation>
        <location evidence="1">Cell membrane</location>
        <topology evidence="1">Multi-pass membrane protein</topology>
    </subcellularLocation>
</comment>
<dbReference type="Proteomes" id="UP000198263">
    <property type="component" value="Unassembled WGS sequence"/>
</dbReference>
<dbReference type="GO" id="GO:0071555">
    <property type="term" value="P:cell wall organization"/>
    <property type="evidence" value="ECO:0007669"/>
    <property type="project" value="TreeGrafter"/>
</dbReference>
<evidence type="ECO:0000256" key="1">
    <source>
        <dbReference type="ARBA" id="ARBA00004651"/>
    </source>
</evidence>
<keyword evidence="5 8" id="KW-1133">Transmembrane helix</keyword>
<feature type="transmembrane region" description="Helical" evidence="8">
    <location>
        <begin position="186"/>
        <end position="205"/>
    </location>
</feature>
<keyword evidence="6 8" id="KW-0472">Membrane</keyword>
<name>A0A658QXS0_9BURK</name>